<keyword evidence="2" id="KW-1133">Transmembrane helix</keyword>
<keyword evidence="2" id="KW-0472">Membrane</keyword>
<sequence length="239" mass="27923">MKRPLEVLTKIKLENLAESKNNIIFNFNQIDKILVWIVGFSITGISIIVSNIADLNSKFEIHILKTILLLLCISIISGIIYRLAALIYLSIFQKILFYLKGSFSNYEMTPIKSDIIDPENINEVYQKIKKGFDIDYSDVVENYNKYESNEIKEKSLLLLNKEYKRLTEQAKKEEEFTEDFINTTFRKVFGISEKRLEKTVYSSNDTFFLKFWNATKIVMLFACVFCFISTIVILTSNYK</sequence>
<organism evidence="3 4">
    <name type="scientific">Dokdonia ponticola</name>
    <dbReference type="NCBI Taxonomy" id="2041041"/>
    <lineage>
        <taxon>Bacteria</taxon>
        <taxon>Pseudomonadati</taxon>
        <taxon>Bacteroidota</taxon>
        <taxon>Flavobacteriia</taxon>
        <taxon>Flavobacteriales</taxon>
        <taxon>Flavobacteriaceae</taxon>
        <taxon>Dokdonia</taxon>
    </lineage>
</organism>
<keyword evidence="2" id="KW-0812">Transmembrane</keyword>
<name>A0ABV9HUD4_9FLAO</name>
<evidence type="ECO:0000256" key="1">
    <source>
        <dbReference type="SAM" id="Coils"/>
    </source>
</evidence>
<gene>
    <name evidence="3" type="ORF">ACFO3O_06140</name>
</gene>
<evidence type="ECO:0000256" key="2">
    <source>
        <dbReference type="SAM" id="Phobius"/>
    </source>
</evidence>
<evidence type="ECO:0008006" key="5">
    <source>
        <dbReference type="Google" id="ProtNLM"/>
    </source>
</evidence>
<feature type="coiled-coil region" evidence="1">
    <location>
        <begin position="149"/>
        <end position="176"/>
    </location>
</feature>
<feature type="transmembrane region" description="Helical" evidence="2">
    <location>
        <begin position="217"/>
        <end position="238"/>
    </location>
</feature>
<comment type="caution">
    <text evidence="3">The sequence shown here is derived from an EMBL/GenBank/DDBJ whole genome shotgun (WGS) entry which is preliminary data.</text>
</comment>
<protein>
    <recommendedName>
        <fullName evidence="5">SMODS and SLOG-associating 2TM effector domain-containing protein</fullName>
    </recommendedName>
</protein>
<dbReference type="RefSeq" id="WP_379977683.1">
    <property type="nucleotide sequence ID" value="NZ_JBHSFV010000002.1"/>
</dbReference>
<reference evidence="4" key="1">
    <citation type="journal article" date="2019" name="Int. J. Syst. Evol. Microbiol.">
        <title>The Global Catalogue of Microorganisms (GCM) 10K type strain sequencing project: providing services to taxonomists for standard genome sequencing and annotation.</title>
        <authorList>
            <consortium name="The Broad Institute Genomics Platform"/>
            <consortium name="The Broad Institute Genome Sequencing Center for Infectious Disease"/>
            <person name="Wu L."/>
            <person name="Ma J."/>
        </authorList>
    </citation>
    <scope>NUCLEOTIDE SEQUENCE [LARGE SCALE GENOMIC DNA]</scope>
    <source>
        <strain evidence="4">YJ-61-S</strain>
    </source>
</reference>
<dbReference type="EMBL" id="JBHSFV010000002">
    <property type="protein sequence ID" value="MFC4633477.1"/>
    <property type="molecule type" value="Genomic_DNA"/>
</dbReference>
<evidence type="ECO:0000313" key="3">
    <source>
        <dbReference type="EMBL" id="MFC4633477.1"/>
    </source>
</evidence>
<keyword evidence="1" id="KW-0175">Coiled coil</keyword>
<keyword evidence="4" id="KW-1185">Reference proteome</keyword>
<proteinExistence type="predicted"/>
<feature type="transmembrane region" description="Helical" evidence="2">
    <location>
        <begin position="33"/>
        <end position="55"/>
    </location>
</feature>
<dbReference type="Proteomes" id="UP001596043">
    <property type="component" value="Unassembled WGS sequence"/>
</dbReference>
<evidence type="ECO:0000313" key="4">
    <source>
        <dbReference type="Proteomes" id="UP001596043"/>
    </source>
</evidence>
<accession>A0ABV9HUD4</accession>
<feature type="transmembrane region" description="Helical" evidence="2">
    <location>
        <begin position="67"/>
        <end position="91"/>
    </location>
</feature>